<feature type="compositionally biased region" description="Basic residues" evidence="1">
    <location>
        <begin position="41"/>
        <end position="60"/>
    </location>
</feature>
<name>A0A934VR10_9BACT</name>
<sequence>MKAIAPSSAAIALLAAALIVPPLAAASEKTHAEPKSEKSEKKKKKAKNNPKPASSHKHTNPAKDSKEALAEIIGPVPGIKPDKDFNLCKWLDHDPGLLFENKKNPWISSFEIGGRFQYQAAYVDGNDVNGRDYHDAYDEYRRFRLESKTEFLKYLTAEINLNLVDDNRFRDGGHQDVSWGYDRFDEASLEFDIGKAFGDGFLDGIKLKYGRMKLKMSEEAHQSSKEIYTIERSTLSDRLGGEEGRPTGVTLELDKADWELTLGVFSGEDDADFLGGWNDGEFYYASLEWKPDDDLTFRLDYSQNDRSGADDSLGYSWAGALSAHYDKKEWGFITEAVYGDNGSAPDLIERRQGNFTGFVVMPWYWIIEDKLQAVVRYEYGSSSELQGLQTTSRYLRAAHDDLLVDDDNGRGHQLNSIYFGLNYHFCPDKLKIMGGISYDDLDTRESNVRTMTYEVAFRAAF</sequence>
<evidence type="ECO:0000256" key="2">
    <source>
        <dbReference type="SAM" id="SignalP"/>
    </source>
</evidence>
<dbReference type="EMBL" id="JAENIJ010000013">
    <property type="protein sequence ID" value="MBK1882681.1"/>
    <property type="molecule type" value="Genomic_DNA"/>
</dbReference>
<proteinExistence type="predicted"/>
<keyword evidence="2" id="KW-0732">Signal</keyword>
<protein>
    <recommendedName>
        <fullName evidence="5">Alginate export domain-containing protein</fullName>
    </recommendedName>
</protein>
<organism evidence="3 4">
    <name type="scientific">Luteolibacter pohnpeiensis</name>
    <dbReference type="NCBI Taxonomy" id="454153"/>
    <lineage>
        <taxon>Bacteria</taxon>
        <taxon>Pseudomonadati</taxon>
        <taxon>Verrucomicrobiota</taxon>
        <taxon>Verrucomicrobiia</taxon>
        <taxon>Verrucomicrobiales</taxon>
        <taxon>Verrucomicrobiaceae</taxon>
        <taxon>Luteolibacter</taxon>
    </lineage>
</organism>
<evidence type="ECO:0008006" key="5">
    <source>
        <dbReference type="Google" id="ProtNLM"/>
    </source>
</evidence>
<evidence type="ECO:0000313" key="3">
    <source>
        <dbReference type="EMBL" id="MBK1882681.1"/>
    </source>
</evidence>
<evidence type="ECO:0000313" key="4">
    <source>
        <dbReference type="Proteomes" id="UP000603141"/>
    </source>
</evidence>
<dbReference type="RefSeq" id="WP_200270050.1">
    <property type="nucleotide sequence ID" value="NZ_JAENIJ010000013.1"/>
</dbReference>
<feature type="compositionally biased region" description="Basic and acidic residues" evidence="1">
    <location>
        <begin position="28"/>
        <end position="40"/>
    </location>
</feature>
<dbReference type="Proteomes" id="UP000603141">
    <property type="component" value="Unassembled WGS sequence"/>
</dbReference>
<comment type="caution">
    <text evidence="3">The sequence shown here is derived from an EMBL/GenBank/DDBJ whole genome shotgun (WGS) entry which is preliminary data.</text>
</comment>
<dbReference type="InterPro" id="IPR023614">
    <property type="entry name" value="Porin_dom_sf"/>
</dbReference>
<reference evidence="3" key="1">
    <citation type="submission" date="2021-01" db="EMBL/GenBank/DDBJ databases">
        <title>Modified the classification status of verrucomicrobia.</title>
        <authorList>
            <person name="Feng X."/>
        </authorList>
    </citation>
    <scope>NUCLEOTIDE SEQUENCE</scope>
    <source>
        <strain evidence="3">KCTC 22041</strain>
    </source>
</reference>
<feature type="chain" id="PRO_5037543234" description="Alginate export domain-containing protein" evidence="2">
    <location>
        <begin position="26"/>
        <end position="461"/>
    </location>
</feature>
<dbReference type="SUPFAM" id="SSF56935">
    <property type="entry name" value="Porins"/>
    <property type="match status" value="1"/>
</dbReference>
<dbReference type="AlphaFoldDB" id="A0A934VR10"/>
<feature type="signal peptide" evidence="2">
    <location>
        <begin position="1"/>
        <end position="25"/>
    </location>
</feature>
<feature type="region of interest" description="Disordered" evidence="1">
    <location>
        <begin position="25"/>
        <end position="65"/>
    </location>
</feature>
<dbReference type="Pfam" id="PF07396">
    <property type="entry name" value="Porin_O_P"/>
    <property type="match status" value="1"/>
</dbReference>
<gene>
    <name evidence="3" type="ORF">JIN85_09650</name>
</gene>
<dbReference type="Gene3D" id="2.40.160.10">
    <property type="entry name" value="Porin"/>
    <property type="match status" value="1"/>
</dbReference>
<dbReference type="InterPro" id="IPR010870">
    <property type="entry name" value="Porin_O/P"/>
</dbReference>
<accession>A0A934VR10</accession>
<evidence type="ECO:0000256" key="1">
    <source>
        <dbReference type="SAM" id="MobiDB-lite"/>
    </source>
</evidence>
<keyword evidence="4" id="KW-1185">Reference proteome</keyword>